<evidence type="ECO:0000313" key="4">
    <source>
        <dbReference type="Proteomes" id="UP000276133"/>
    </source>
</evidence>
<dbReference type="Gene3D" id="3.30.160.60">
    <property type="entry name" value="Classic Zinc Finger"/>
    <property type="match status" value="2"/>
</dbReference>
<evidence type="ECO:0000256" key="1">
    <source>
        <dbReference type="PROSITE-ProRule" id="PRU00042"/>
    </source>
</evidence>
<dbReference type="Proteomes" id="UP000276133">
    <property type="component" value="Unassembled WGS sequence"/>
</dbReference>
<dbReference type="AlphaFoldDB" id="A0A3M7RFZ1"/>
<gene>
    <name evidence="3" type="ORF">BpHYR1_016881</name>
</gene>
<dbReference type="PROSITE" id="PS00028">
    <property type="entry name" value="ZINC_FINGER_C2H2_1"/>
    <property type="match status" value="1"/>
</dbReference>
<dbReference type="SMART" id="SM00355">
    <property type="entry name" value="ZnF_C2H2"/>
    <property type="match status" value="2"/>
</dbReference>
<proteinExistence type="predicted"/>
<keyword evidence="1" id="KW-0863">Zinc-finger</keyword>
<evidence type="ECO:0000259" key="2">
    <source>
        <dbReference type="PROSITE" id="PS50157"/>
    </source>
</evidence>
<comment type="caution">
    <text evidence="3">The sequence shown here is derived from an EMBL/GenBank/DDBJ whole genome shotgun (WGS) entry which is preliminary data.</text>
</comment>
<dbReference type="GO" id="GO:0008270">
    <property type="term" value="F:zinc ion binding"/>
    <property type="evidence" value="ECO:0007669"/>
    <property type="project" value="UniProtKB-KW"/>
</dbReference>
<sequence>MKKNSNVPNVPTGNCKTHYDLQKHINLKHIERFEYECNECVYRSKDLDRIRKHMLKHHLNNIDLEKNFGTMYMCHVCKKTYSQGSTLSKHLKSVHNFQWPSGHSRFQYKLETDGFYRLQTLRYESPKLVKELNRTKDLEKLANSKIPDLPVNYESFDSSLISSIGTSSTSEYSSSNTVYDMTNQHLQLALPINLESIEPDSADDNFLLNKKNEEIQKMEVECESEKNYFVLVNTDMSQNLESQAERVEFDIENFLESNFRVKEKFFRENEISIFNSVEDPNESLDYKNIDLIQACSSKLS</sequence>
<dbReference type="InterPro" id="IPR036236">
    <property type="entry name" value="Znf_C2H2_sf"/>
</dbReference>
<feature type="domain" description="C2H2-type" evidence="2">
    <location>
        <begin position="72"/>
        <end position="100"/>
    </location>
</feature>
<dbReference type="EMBL" id="REGN01003439">
    <property type="protein sequence ID" value="RNA22493.1"/>
    <property type="molecule type" value="Genomic_DNA"/>
</dbReference>
<dbReference type="PROSITE" id="PS50157">
    <property type="entry name" value="ZINC_FINGER_C2H2_2"/>
    <property type="match status" value="1"/>
</dbReference>
<evidence type="ECO:0000313" key="3">
    <source>
        <dbReference type="EMBL" id="RNA22493.1"/>
    </source>
</evidence>
<organism evidence="3 4">
    <name type="scientific">Brachionus plicatilis</name>
    <name type="common">Marine rotifer</name>
    <name type="synonym">Brachionus muelleri</name>
    <dbReference type="NCBI Taxonomy" id="10195"/>
    <lineage>
        <taxon>Eukaryota</taxon>
        <taxon>Metazoa</taxon>
        <taxon>Spiralia</taxon>
        <taxon>Gnathifera</taxon>
        <taxon>Rotifera</taxon>
        <taxon>Eurotatoria</taxon>
        <taxon>Monogononta</taxon>
        <taxon>Pseudotrocha</taxon>
        <taxon>Ploima</taxon>
        <taxon>Brachionidae</taxon>
        <taxon>Brachionus</taxon>
    </lineage>
</organism>
<reference evidence="3 4" key="1">
    <citation type="journal article" date="2018" name="Sci. Rep.">
        <title>Genomic signatures of local adaptation to the degree of environmental predictability in rotifers.</title>
        <authorList>
            <person name="Franch-Gras L."/>
            <person name="Hahn C."/>
            <person name="Garcia-Roger E.M."/>
            <person name="Carmona M.J."/>
            <person name="Serra M."/>
            <person name="Gomez A."/>
        </authorList>
    </citation>
    <scope>NUCLEOTIDE SEQUENCE [LARGE SCALE GENOMIC DNA]</scope>
    <source>
        <strain evidence="3">HYR1</strain>
    </source>
</reference>
<keyword evidence="1" id="KW-0862">Zinc</keyword>
<dbReference type="InterPro" id="IPR013087">
    <property type="entry name" value="Znf_C2H2_type"/>
</dbReference>
<name>A0A3M7RFZ1_BRAPC</name>
<dbReference type="OrthoDB" id="10039931at2759"/>
<accession>A0A3M7RFZ1</accession>
<protein>
    <submittedName>
        <fullName evidence="3">Histone H4 transcription factor</fullName>
    </submittedName>
</protein>
<keyword evidence="4" id="KW-1185">Reference proteome</keyword>
<dbReference type="STRING" id="10195.A0A3M7RFZ1"/>
<keyword evidence="1" id="KW-0479">Metal-binding</keyword>
<dbReference type="SUPFAM" id="SSF57667">
    <property type="entry name" value="beta-beta-alpha zinc fingers"/>
    <property type="match status" value="1"/>
</dbReference>